<reference evidence="1 2" key="2">
    <citation type="submission" date="2020-08" db="EMBL/GenBank/DDBJ databases">
        <title>Stappia taiwanensis sp. nov., isolated from a coastal thermal spring.</title>
        <authorList>
            <person name="Kampfer P."/>
        </authorList>
    </citation>
    <scope>NUCLEOTIDE SEQUENCE [LARGE SCALE GENOMIC DNA]</scope>
    <source>
        <strain evidence="1 2">DSM 23284</strain>
    </source>
</reference>
<dbReference type="EMBL" id="JACEON010000004">
    <property type="protein sequence ID" value="MBA4611340.1"/>
    <property type="molecule type" value="Genomic_DNA"/>
</dbReference>
<dbReference type="InterPro" id="IPR037171">
    <property type="entry name" value="NagB/RpiA_transferase-like"/>
</dbReference>
<name>A0A838XX12_9HYPH</name>
<protein>
    <submittedName>
        <fullName evidence="1">CoA transferase subunit A</fullName>
    </submittedName>
</protein>
<accession>A0A838XX12</accession>
<evidence type="ECO:0000313" key="2">
    <source>
        <dbReference type="Proteomes" id="UP000559404"/>
    </source>
</evidence>
<sequence length="292" mass="32012">MDKQKNLREAVRSLHDGMVIGVGGWGARRKPMALVREILRSDLTDLTLVAYGGPEVGMLCAAGKVRKVIYGFVSLDRIPLEPYFRKAREAGAVEVMELDEGMFLLGLRAAAEGVPFAPTRIGLGTDVLTHNPELRLVTSPYDAEDVLVAMPALKPDISLIHVNRADRRGNVQTDGRDPYFDDLIARAAGRVIVSAEEVHDRLDLTHSHMAQKSLFDRSVVETVVAAPLGAHPTTAHDAYGWDMPHLKAYCDGARQDGGWEAYMRDYVGADEPSYLERVGGAEAIRNLSIPNL</sequence>
<dbReference type="InterPro" id="IPR004165">
    <property type="entry name" value="CoA_trans_fam_I"/>
</dbReference>
<evidence type="ECO:0000313" key="1">
    <source>
        <dbReference type="EMBL" id="MBA4611340.1"/>
    </source>
</evidence>
<organism evidence="1 2">
    <name type="scientific">Stappia taiwanensis</name>
    <dbReference type="NCBI Taxonomy" id="992267"/>
    <lineage>
        <taxon>Bacteria</taxon>
        <taxon>Pseudomonadati</taxon>
        <taxon>Pseudomonadota</taxon>
        <taxon>Alphaproteobacteria</taxon>
        <taxon>Hyphomicrobiales</taxon>
        <taxon>Stappiaceae</taxon>
        <taxon>Stappia</taxon>
    </lineage>
</organism>
<reference evidence="1 2" key="1">
    <citation type="submission" date="2020-07" db="EMBL/GenBank/DDBJ databases">
        <authorList>
            <person name="Li M."/>
        </authorList>
    </citation>
    <scope>NUCLEOTIDE SEQUENCE [LARGE SCALE GENOMIC DNA]</scope>
    <source>
        <strain evidence="1 2">DSM 23284</strain>
    </source>
</reference>
<dbReference type="PANTHER" id="PTHR13707:SF57">
    <property type="entry name" value="SUCCINYL-COA:3-KETOACID COENZYME A TRANSFERASE SUBUNIT B-RELATED"/>
    <property type="match status" value="1"/>
</dbReference>
<dbReference type="Pfam" id="PF01144">
    <property type="entry name" value="CoA_trans"/>
    <property type="match status" value="1"/>
</dbReference>
<dbReference type="Gene3D" id="3.40.1080.10">
    <property type="entry name" value="Glutaconate Coenzyme A-transferase"/>
    <property type="match status" value="1"/>
</dbReference>
<gene>
    <name evidence="1" type="ORF">H1W37_06745</name>
</gene>
<comment type="caution">
    <text evidence="1">The sequence shown here is derived from an EMBL/GenBank/DDBJ whole genome shotgun (WGS) entry which is preliminary data.</text>
</comment>
<keyword evidence="2" id="KW-1185">Reference proteome</keyword>
<dbReference type="AlphaFoldDB" id="A0A838XX12"/>
<dbReference type="Proteomes" id="UP000559404">
    <property type="component" value="Unassembled WGS sequence"/>
</dbReference>
<keyword evidence="1" id="KW-0808">Transferase</keyword>
<proteinExistence type="predicted"/>
<dbReference type="PANTHER" id="PTHR13707">
    <property type="entry name" value="KETOACID-COENZYME A TRANSFERASE"/>
    <property type="match status" value="1"/>
</dbReference>
<dbReference type="Gene3D" id="3.30.30.40">
    <property type="match status" value="1"/>
</dbReference>
<dbReference type="RefSeq" id="WP_181759516.1">
    <property type="nucleotide sequence ID" value="NZ_BMCR01000002.1"/>
</dbReference>
<dbReference type="SUPFAM" id="SSF100950">
    <property type="entry name" value="NagB/RpiA/CoA transferase-like"/>
    <property type="match status" value="1"/>
</dbReference>
<dbReference type="SMART" id="SM00882">
    <property type="entry name" value="CoA_trans"/>
    <property type="match status" value="1"/>
</dbReference>
<dbReference type="GO" id="GO:0008410">
    <property type="term" value="F:CoA-transferase activity"/>
    <property type="evidence" value="ECO:0007669"/>
    <property type="project" value="InterPro"/>
</dbReference>